<keyword evidence="2" id="KW-1185">Reference proteome</keyword>
<reference evidence="1" key="1">
    <citation type="submission" date="2022-08" db="EMBL/GenBank/DDBJ databases">
        <title>Genome Sequence of Fusarium decemcellulare.</title>
        <authorList>
            <person name="Buettner E."/>
        </authorList>
    </citation>
    <scope>NUCLEOTIDE SEQUENCE</scope>
    <source>
        <strain evidence="1">Babe19</strain>
    </source>
</reference>
<name>A0ACC1SB95_9HYPO</name>
<dbReference type="EMBL" id="JANRMS010000675">
    <property type="protein sequence ID" value="KAJ3535926.1"/>
    <property type="molecule type" value="Genomic_DNA"/>
</dbReference>
<comment type="caution">
    <text evidence="1">The sequence shown here is derived from an EMBL/GenBank/DDBJ whole genome shotgun (WGS) entry which is preliminary data.</text>
</comment>
<evidence type="ECO:0000313" key="1">
    <source>
        <dbReference type="EMBL" id="KAJ3535926.1"/>
    </source>
</evidence>
<gene>
    <name evidence="1" type="ORF">NM208_g6934</name>
</gene>
<protein>
    <submittedName>
        <fullName evidence="1">Uncharacterized protein</fullName>
    </submittedName>
</protein>
<organism evidence="1 2">
    <name type="scientific">Fusarium decemcellulare</name>
    <dbReference type="NCBI Taxonomy" id="57161"/>
    <lineage>
        <taxon>Eukaryota</taxon>
        <taxon>Fungi</taxon>
        <taxon>Dikarya</taxon>
        <taxon>Ascomycota</taxon>
        <taxon>Pezizomycotina</taxon>
        <taxon>Sordariomycetes</taxon>
        <taxon>Hypocreomycetidae</taxon>
        <taxon>Hypocreales</taxon>
        <taxon>Nectriaceae</taxon>
        <taxon>Fusarium</taxon>
        <taxon>Fusarium decemcellulare species complex</taxon>
    </lineage>
</organism>
<dbReference type="Proteomes" id="UP001148629">
    <property type="component" value="Unassembled WGS sequence"/>
</dbReference>
<proteinExistence type="predicted"/>
<evidence type="ECO:0000313" key="2">
    <source>
        <dbReference type="Proteomes" id="UP001148629"/>
    </source>
</evidence>
<accession>A0ACC1SB95</accession>
<sequence length="613" mass="69412">MESSISLFVVPVLLLAFLIRFIIQSVRSPLRTVPGPFLARFTDGWYFWKVREGSFQDVNVDLHKRYGSIVRYGPNRYSINDPEAAKIIYGLGTHFPKSSWYSTWASPGQWAVFSDQSIKRHTQNRKLYQAMYAMSTLVHYEPFVDECADLFTQRLSEMSTSNLPVDMRHWFQCYAFDVIGLITYAKRLGFLDRGDDVGGVIGALENHLGYATLVGIFPSLHQYLFPLKNYLAGAKGAGRAYVLSFTNERIRESQVTPKPVATDEREVAMEDFLTKFLAKHAAAPDVFTSYHVLAGCTSNMVAGSDTTAISLSAVLYYLLKNPACLQKLRDEIDALTARGELSKSPTFKESQQMPYLQAVIKEALRMHPATGLPLERVVPEGGATISGRFFPEGTVVGINTWVAHRDTRVFGDDAETFNPDRWFVEDSERLSMMNRYYMPFGLGSRTCSGRHVSMLEMCKLIPRIVRDFDFGLDPSLQHEEWHTQNYWFVKPLDFKVRVEPRQSQKERVGARMVGRAFPLALFSEEHRGSKDVMAEQSKLGNWLVRTHMAAMHWPKSPSGEVPHLFLSRAGAPSEELKFLPPSSPFAFRLPATSILHHHFASPISDSTDYVVDL</sequence>